<dbReference type="Gene3D" id="1.10.275.10">
    <property type="entry name" value="Fumarase/aspartase (N-terminal domain)"/>
    <property type="match status" value="1"/>
</dbReference>
<comment type="similarity">
    <text evidence="1">Belongs to the PAL/histidase family.</text>
</comment>
<dbReference type="EMBL" id="CAJOBC010002757">
    <property type="protein sequence ID" value="CAF3749752.1"/>
    <property type="molecule type" value="Genomic_DNA"/>
</dbReference>
<protein>
    <recommendedName>
        <fullName evidence="5">Phenylalanine ammonia-lyase</fullName>
    </recommendedName>
</protein>
<dbReference type="GO" id="GO:0003824">
    <property type="term" value="F:catalytic activity"/>
    <property type="evidence" value="ECO:0007669"/>
    <property type="project" value="InterPro"/>
</dbReference>
<dbReference type="Proteomes" id="UP000681722">
    <property type="component" value="Unassembled WGS sequence"/>
</dbReference>
<feature type="non-terminal residue" evidence="2">
    <location>
        <position position="1"/>
    </location>
</feature>
<dbReference type="InterPro" id="IPR024083">
    <property type="entry name" value="Fumarase/histidase_N"/>
</dbReference>
<dbReference type="SUPFAM" id="SSF48557">
    <property type="entry name" value="L-aspartase-like"/>
    <property type="match status" value="1"/>
</dbReference>
<dbReference type="CDD" id="cd00332">
    <property type="entry name" value="PAL-HAL"/>
    <property type="match status" value="1"/>
</dbReference>
<dbReference type="Gene3D" id="1.20.200.10">
    <property type="entry name" value="Fumarase/aspartase (Central domain)"/>
    <property type="match status" value="1"/>
</dbReference>
<reference evidence="2" key="1">
    <citation type="submission" date="2021-02" db="EMBL/GenBank/DDBJ databases">
        <authorList>
            <person name="Nowell W R."/>
        </authorList>
    </citation>
    <scope>NUCLEOTIDE SEQUENCE</scope>
</reference>
<evidence type="ECO:0000313" key="2">
    <source>
        <dbReference type="EMBL" id="CAF0976779.1"/>
    </source>
</evidence>
<dbReference type="Proteomes" id="UP000663829">
    <property type="component" value="Unassembled WGS sequence"/>
</dbReference>
<gene>
    <name evidence="2" type="ORF">GPM918_LOCUS12533</name>
    <name evidence="3" type="ORF">SRO942_LOCUS12540</name>
</gene>
<dbReference type="InterPro" id="IPR008948">
    <property type="entry name" value="L-Aspartase-like"/>
</dbReference>
<dbReference type="EMBL" id="CAJNOQ010002756">
    <property type="protein sequence ID" value="CAF0976779.1"/>
    <property type="molecule type" value="Genomic_DNA"/>
</dbReference>
<dbReference type="OrthoDB" id="10051290at2759"/>
<sequence length="541" mass="60484">LTIEKVIRIVRQKYPVEITNDFNVHKKMADSCEYIRKVVDESQPLYGVTTLFGGMAHRQISCSQASELQNNLVYFHKTGAGAYVPLEDARAAMLLRANSHLIGVSGIRMEITDRLIKCIKEQITPLIPEFGSVGASGDLVPLTYIVGSICGTNKSFKVNFRGQKMDATDALEQMDLKRLYLQPKEGLAMINGTSMMTASATIAVYDLYILFAATLHAHALAIQALHGNNQPFHPFLHEMKPHHGQKLIASTILNLLSDSKMINDHLDGTHNMRQNVLIQDRYSIRAMPQYLGPFIEGLHEIARAVEVEINSANDNPLIDVENQRAYAGANFFGEYISTAMDRLRYIVGLISKHLDVQIAQTVASEFSNGLPDCLISNPQREVNMGVKGLQLCANSIMPYLLFFGNSIADRYSTHAEQYNQNINSMGHVSANLARHSVSTMKQLISVALLIFVQGVDLRSKLIGNTYDARNLLSTNTVRTYESIREIVKVPISDDKPYIWNDDEQALDEHITLIADNLTDENSSLFKAIQMTAKYLLNDRHQ</sequence>
<keyword evidence="4" id="KW-1185">Reference proteome</keyword>
<name>A0A814F595_9BILA</name>
<dbReference type="PANTHER" id="PTHR10362">
    <property type="entry name" value="HISTIDINE AMMONIA-LYASE"/>
    <property type="match status" value="1"/>
</dbReference>
<comment type="caution">
    <text evidence="2">The sequence shown here is derived from an EMBL/GenBank/DDBJ whole genome shotgun (WGS) entry which is preliminary data.</text>
</comment>
<evidence type="ECO:0000256" key="1">
    <source>
        <dbReference type="ARBA" id="ARBA00007238"/>
    </source>
</evidence>
<evidence type="ECO:0000313" key="4">
    <source>
        <dbReference type="Proteomes" id="UP000663829"/>
    </source>
</evidence>
<evidence type="ECO:0008006" key="5">
    <source>
        <dbReference type="Google" id="ProtNLM"/>
    </source>
</evidence>
<evidence type="ECO:0000313" key="3">
    <source>
        <dbReference type="EMBL" id="CAF3749752.1"/>
    </source>
</evidence>
<dbReference type="Pfam" id="PF00221">
    <property type="entry name" value="Lyase_aromatic"/>
    <property type="match status" value="1"/>
</dbReference>
<dbReference type="InterPro" id="IPR001106">
    <property type="entry name" value="Aromatic_Lyase"/>
</dbReference>
<accession>A0A814F595</accession>
<proteinExistence type="inferred from homology"/>
<organism evidence="2 4">
    <name type="scientific">Didymodactylos carnosus</name>
    <dbReference type="NCBI Taxonomy" id="1234261"/>
    <lineage>
        <taxon>Eukaryota</taxon>
        <taxon>Metazoa</taxon>
        <taxon>Spiralia</taxon>
        <taxon>Gnathifera</taxon>
        <taxon>Rotifera</taxon>
        <taxon>Eurotatoria</taxon>
        <taxon>Bdelloidea</taxon>
        <taxon>Philodinida</taxon>
        <taxon>Philodinidae</taxon>
        <taxon>Didymodactylos</taxon>
    </lineage>
</organism>
<dbReference type="AlphaFoldDB" id="A0A814F595"/>